<dbReference type="EMBL" id="JAYMGO010000007">
    <property type="protein sequence ID" value="KAL1271069.1"/>
    <property type="molecule type" value="Genomic_DNA"/>
</dbReference>
<sequence>MDRVTGPFALRRCCLVHSLTSLCRAGGAPTHRSTHTHTPLLTSIQLDSASLSEDDRDYCGAIHEPNLHQPRRVESEPRRERESNPPLSRLSPSSASTLWAANRQLKTQRFLLKSSSHPQTLSCFKLSRRVSSGYCGSNFTQGIF</sequence>
<gene>
    <name evidence="2" type="ORF">QQF64_030085</name>
</gene>
<keyword evidence="3" id="KW-1185">Reference proteome</keyword>
<evidence type="ECO:0000256" key="1">
    <source>
        <dbReference type="SAM" id="MobiDB-lite"/>
    </source>
</evidence>
<evidence type="ECO:0008006" key="4">
    <source>
        <dbReference type="Google" id="ProtNLM"/>
    </source>
</evidence>
<feature type="compositionally biased region" description="Low complexity" evidence="1">
    <location>
        <begin position="84"/>
        <end position="95"/>
    </location>
</feature>
<feature type="compositionally biased region" description="Basic and acidic residues" evidence="1">
    <location>
        <begin position="71"/>
        <end position="83"/>
    </location>
</feature>
<comment type="caution">
    <text evidence="2">The sequence shown here is derived from an EMBL/GenBank/DDBJ whole genome shotgun (WGS) entry which is preliminary data.</text>
</comment>
<organism evidence="2 3">
    <name type="scientific">Cirrhinus molitorella</name>
    <name type="common">mud carp</name>
    <dbReference type="NCBI Taxonomy" id="172907"/>
    <lineage>
        <taxon>Eukaryota</taxon>
        <taxon>Metazoa</taxon>
        <taxon>Chordata</taxon>
        <taxon>Craniata</taxon>
        <taxon>Vertebrata</taxon>
        <taxon>Euteleostomi</taxon>
        <taxon>Actinopterygii</taxon>
        <taxon>Neopterygii</taxon>
        <taxon>Teleostei</taxon>
        <taxon>Ostariophysi</taxon>
        <taxon>Cypriniformes</taxon>
        <taxon>Cyprinidae</taxon>
        <taxon>Labeoninae</taxon>
        <taxon>Labeonini</taxon>
        <taxon>Cirrhinus</taxon>
    </lineage>
</organism>
<dbReference type="Proteomes" id="UP001558613">
    <property type="component" value="Unassembled WGS sequence"/>
</dbReference>
<feature type="region of interest" description="Disordered" evidence="1">
    <location>
        <begin position="60"/>
        <end position="95"/>
    </location>
</feature>
<accession>A0ABR3N2F2</accession>
<reference evidence="2 3" key="1">
    <citation type="submission" date="2023-09" db="EMBL/GenBank/DDBJ databases">
        <authorList>
            <person name="Wang M."/>
        </authorList>
    </citation>
    <scope>NUCLEOTIDE SEQUENCE [LARGE SCALE GENOMIC DNA]</scope>
    <source>
        <strain evidence="2">GT-2023</strain>
        <tissue evidence="2">Liver</tissue>
    </source>
</reference>
<proteinExistence type="predicted"/>
<name>A0ABR3N2F2_9TELE</name>
<evidence type="ECO:0000313" key="2">
    <source>
        <dbReference type="EMBL" id="KAL1271069.1"/>
    </source>
</evidence>
<evidence type="ECO:0000313" key="3">
    <source>
        <dbReference type="Proteomes" id="UP001558613"/>
    </source>
</evidence>
<protein>
    <recommendedName>
        <fullName evidence="4">Secreted protein</fullName>
    </recommendedName>
</protein>